<proteinExistence type="predicted"/>
<evidence type="ECO:0000256" key="1">
    <source>
        <dbReference type="SAM" id="MobiDB-lite"/>
    </source>
</evidence>
<sequence length="43" mass="4592">MRLCGCGSRSGGKLSPLSRQATSPQATPHIKPIKRFDPWPDGG</sequence>
<feature type="compositionally biased region" description="Basic and acidic residues" evidence="1">
    <location>
        <begin position="34"/>
        <end position="43"/>
    </location>
</feature>
<dbReference type="EMBL" id="JQSG02000002">
    <property type="protein sequence ID" value="OBS09848.1"/>
    <property type="molecule type" value="Genomic_DNA"/>
</dbReference>
<evidence type="ECO:0000313" key="3">
    <source>
        <dbReference type="Proteomes" id="UP000029273"/>
    </source>
</evidence>
<protein>
    <submittedName>
        <fullName evidence="2">Uncharacterized protein</fullName>
    </submittedName>
</protein>
<keyword evidence="3" id="KW-1185">Reference proteome</keyword>
<organism evidence="2 3">
    <name type="scientific">Acidihalobacter prosperus</name>
    <dbReference type="NCBI Taxonomy" id="160660"/>
    <lineage>
        <taxon>Bacteria</taxon>
        <taxon>Pseudomonadati</taxon>
        <taxon>Pseudomonadota</taxon>
        <taxon>Gammaproteobacteria</taxon>
        <taxon>Chromatiales</taxon>
        <taxon>Ectothiorhodospiraceae</taxon>
        <taxon>Acidihalobacter</taxon>
    </lineage>
</organism>
<accession>A0A1A6C5L0</accession>
<name>A0A1A6C5L0_9GAMM</name>
<reference evidence="2 3" key="1">
    <citation type="journal article" date="2014" name="Genome Announc.">
        <title>Draft Genome Sequence of the Iron-Oxidizing, Acidophilic, and Halotolerant 'Thiobacillus prosperus' Type Strain DSM 5130.</title>
        <authorList>
            <person name="Ossandon F.J."/>
            <person name="Cardenas J.P."/>
            <person name="Corbett M."/>
            <person name="Quatrini R."/>
            <person name="Holmes D.S."/>
            <person name="Watkin E."/>
        </authorList>
    </citation>
    <scope>NUCLEOTIDE SEQUENCE [LARGE SCALE GENOMIC DNA]</scope>
    <source>
        <strain evidence="2 3">DSM 5130</strain>
    </source>
</reference>
<dbReference type="Proteomes" id="UP000029273">
    <property type="component" value="Unassembled WGS sequence"/>
</dbReference>
<gene>
    <name evidence="2" type="ORF">Thpro_020898</name>
</gene>
<feature type="compositionally biased region" description="Polar residues" evidence="1">
    <location>
        <begin position="17"/>
        <end position="26"/>
    </location>
</feature>
<evidence type="ECO:0000313" key="2">
    <source>
        <dbReference type="EMBL" id="OBS09848.1"/>
    </source>
</evidence>
<feature type="region of interest" description="Disordered" evidence="1">
    <location>
        <begin position="1"/>
        <end position="43"/>
    </location>
</feature>
<dbReference type="AlphaFoldDB" id="A0A1A6C5L0"/>
<comment type="caution">
    <text evidence="2">The sequence shown here is derived from an EMBL/GenBank/DDBJ whole genome shotgun (WGS) entry which is preliminary data.</text>
</comment>